<feature type="compositionally biased region" description="Acidic residues" evidence="1">
    <location>
        <begin position="128"/>
        <end position="141"/>
    </location>
</feature>
<comment type="caution">
    <text evidence="2">The sequence shown here is derived from an EMBL/GenBank/DDBJ whole genome shotgun (WGS) entry which is preliminary data.</text>
</comment>
<keyword evidence="3" id="KW-1185">Reference proteome</keyword>
<gene>
    <name evidence="2" type="ORF">GGX14DRAFT_432501</name>
</gene>
<dbReference type="AlphaFoldDB" id="A0AAD6VU50"/>
<evidence type="ECO:0000256" key="1">
    <source>
        <dbReference type="SAM" id="MobiDB-lite"/>
    </source>
</evidence>
<feature type="region of interest" description="Disordered" evidence="1">
    <location>
        <begin position="114"/>
        <end position="141"/>
    </location>
</feature>
<accession>A0AAD6VU50</accession>
<organism evidence="2 3">
    <name type="scientific">Mycena pura</name>
    <dbReference type="NCBI Taxonomy" id="153505"/>
    <lineage>
        <taxon>Eukaryota</taxon>
        <taxon>Fungi</taxon>
        <taxon>Dikarya</taxon>
        <taxon>Basidiomycota</taxon>
        <taxon>Agaricomycotina</taxon>
        <taxon>Agaricomycetes</taxon>
        <taxon>Agaricomycetidae</taxon>
        <taxon>Agaricales</taxon>
        <taxon>Marasmiineae</taxon>
        <taxon>Mycenaceae</taxon>
        <taxon>Mycena</taxon>
    </lineage>
</organism>
<evidence type="ECO:0000313" key="3">
    <source>
        <dbReference type="Proteomes" id="UP001219525"/>
    </source>
</evidence>
<reference evidence="2" key="1">
    <citation type="submission" date="2023-03" db="EMBL/GenBank/DDBJ databases">
        <title>Massive genome expansion in bonnet fungi (Mycena s.s.) driven by repeated elements and novel gene families across ecological guilds.</title>
        <authorList>
            <consortium name="Lawrence Berkeley National Laboratory"/>
            <person name="Harder C.B."/>
            <person name="Miyauchi S."/>
            <person name="Viragh M."/>
            <person name="Kuo A."/>
            <person name="Thoen E."/>
            <person name="Andreopoulos B."/>
            <person name="Lu D."/>
            <person name="Skrede I."/>
            <person name="Drula E."/>
            <person name="Henrissat B."/>
            <person name="Morin E."/>
            <person name="Kohler A."/>
            <person name="Barry K."/>
            <person name="LaButti K."/>
            <person name="Morin E."/>
            <person name="Salamov A."/>
            <person name="Lipzen A."/>
            <person name="Mereny Z."/>
            <person name="Hegedus B."/>
            <person name="Baldrian P."/>
            <person name="Stursova M."/>
            <person name="Weitz H."/>
            <person name="Taylor A."/>
            <person name="Grigoriev I.V."/>
            <person name="Nagy L.G."/>
            <person name="Martin F."/>
            <person name="Kauserud H."/>
        </authorList>
    </citation>
    <scope>NUCLEOTIDE SEQUENCE</scope>
    <source>
        <strain evidence="2">9144</strain>
    </source>
</reference>
<name>A0AAD6VU50_9AGAR</name>
<sequence>MANRFPPSLKPTTQFVELSEKREVYGRLTQCRTGHGFIGEYYNRFVFSEDVDCPCGEIFQTREHLLCECPQYENQRGILQGASRDMALPEILGTKGGVAALAKFLEATGAFTKTGKARRETELPTFADEPEPQMSDDSDED</sequence>
<proteinExistence type="predicted"/>
<dbReference type="EMBL" id="JARJCW010000010">
    <property type="protein sequence ID" value="KAJ7219945.1"/>
    <property type="molecule type" value="Genomic_DNA"/>
</dbReference>
<protein>
    <submittedName>
        <fullName evidence="2">Uncharacterized protein</fullName>
    </submittedName>
</protein>
<evidence type="ECO:0000313" key="2">
    <source>
        <dbReference type="EMBL" id="KAJ7219945.1"/>
    </source>
</evidence>
<dbReference type="Proteomes" id="UP001219525">
    <property type="component" value="Unassembled WGS sequence"/>
</dbReference>